<comment type="caution">
    <text evidence="2">The sequence shown here is derived from an EMBL/GenBank/DDBJ whole genome shotgun (WGS) entry which is preliminary data.</text>
</comment>
<dbReference type="EMBL" id="SSTE01000903">
    <property type="protein sequence ID" value="KAA0066221.1"/>
    <property type="molecule type" value="Genomic_DNA"/>
</dbReference>
<dbReference type="AlphaFoldDB" id="A0A5D3CE66"/>
<evidence type="ECO:0000313" key="2">
    <source>
        <dbReference type="EMBL" id="TYK08646.1"/>
    </source>
</evidence>
<sequence length="131" mass="14685">MIPKTDIDQSLDNTTLDGIHTKETTVSISTTVDAHINAAMDEWFRSLQITSTNMILSPFSSFVPSLGTYRRVYLVQITSTNHSLPLYCLHLRPIMSSTRRFHVLPPNFVQLLLLLQSNVYALPPTHSAANS</sequence>
<gene>
    <name evidence="2" type="ORF">E5676_scaffold871G00070</name>
    <name evidence="1" type="ORF">E6C27_scaffold21G002410</name>
</gene>
<dbReference type="Proteomes" id="UP000321393">
    <property type="component" value="Unassembled WGS sequence"/>
</dbReference>
<reference evidence="3 4" key="1">
    <citation type="submission" date="2019-08" db="EMBL/GenBank/DDBJ databases">
        <title>Draft genome sequences of two oriental melons (Cucumis melo L. var makuwa).</title>
        <authorList>
            <person name="Kwon S.-Y."/>
        </authorList>
    </citation>
    <scope>NUCLEOTIDE SEQUENCE [LARGE SCALE GENOMIC DNA]</scope>
    <source>
        <strain evidence="4">cv. Chang Bougi</strain>
        <strain evidence="3">cv. SW 3</strain>
        <tissue evidence="2">Leaf</tissue>
    </source>
</reference>
<dbReference type="EMBL" id="SSTD01012504">
    <property type="protein sequence ID" value="TYK08646.1"/>
    <property type="molecule type" value="Genomic_DNA"/>
</dbReference>
<evidence type="ECO:0000313" key="3">
    <source>
        <dbReference type="Proteomes" id="UP000321393"/>
    </source>
</evidence>
<evidence type="ECO:0000313" key="1">
    <source>
        <dbReference type="EMBL" id="KAA0066221.1"/>
    </source>
</evidence>
<organism evidence="2 4">
    <name type="scientific">Cucumis melo var. makuwa</name>
    <name type="common">Oriental melon</name>
    <dbReference type="NCBI Taxonomy" id="1194695"/>
    <lineage>
        <taxon>Eukaryota</taxon>
        <taxon>Viridiplantae</taxon>
        <taxon>Streptophyta</taxon>
        <taxon>Embryophyta</taxon>
        <taxon>Tracheophyta</taxon>
        <taxon>Spermatophyta</taxon>
        <taxon>Magnoliopsida</taxon>
        <taxon>eudicotyledons</taxon>
        <taxon>Gunneridae</taxon>
        <taxon>Pentapetalae</taxon>
        <taxon>rosids</taxon>
        <taxon>fabids</taxon>
        <taxon>Cucurbitales</taxon>
        <taxon>Cucurbitaceae</taxon>
        <taxon>Benincaseae</taxon>
        <taxon>Cucumis</taxon>
    </lineage>
</organism>
<proteinExistence type="predicted"/>
<protein>
    <submittedName>
        <fullName evidence="2">Uncharacterized protein</fullName>
    </submittedName>
</protein>
<accession>A0A5D3CE66</accession>
<evidence type="ECO:0000313" key="4">
    <source>
        <dbReference type="Proteomes" id="UP000321947"/>
    </source>
</evidence>
<name>A0A5D3CE66_CUCMM</name>
<dbReference type="Proteomes" id="UP000321947">
    <property type="component" value="Unassembled WGS sequence"/>
</dbReference>